<accession>X1FSJ7</accession>
<dbReference type="AlphaFoldDB" id="X1FSJ7"/>
<gene>
    <name evidence="1" type="ORF">S03H2_39386</name>
</gene>
<comment type="caution">
    <text evidence="1">The sequence shown here is derived from an EMBL/GenBank/DDBJ whole genome shotgun (WGS) entry which is preliminary data.</text>
</comment>
<sequence length="46" mass="5628">MKKLLYAKDSEEFWQIFNEEREKRRNKLAKLPFAKKIAILEKMQAD</sequence>
<feature type="non-terminal residue" evidence="1">
    <location>
        <position position="46"/>
    </location>
</feature>
<evidence type="ECO:0000313" key="1">
    <source>
        <dbReference type="EMBL" id="GAH48646.1"/>
    </source>
</evidence>
<organism evidence="1">
    <name type="scientific">marine sediment metagenome</name>
    <dbReference type="NCBI Taxonomy" id="412755"/>
    <lineage>
        <taxon>unclassified sequences</taxon>
        <taxon>metagenomes</taxon>
        <taxon>ecological metagenomes</taxon>
    </lineage>
</organism>
<protein>
    <submittedName>
        <fullName evidence="1">Uncharacterized protein</fullName>
    </submittedName>
</protein>
<name>X1FSJ7_9ZZZZ</name>
<reference evidence="1" key="1">
    <citation type="journal article" date="2014" name="Front. Microbiol.">
        <title>High frequency of phylogenetically diverse reductive dehalogenase-homologous genes in deep subseafloor sedimentary metagenomes.</title>
        <authorList>
            <person name="Kawai M."/>
            <person name="Futagami T."/>
            <person name="Toyoda A."/>
            <person name="Takaki Y."/>
            <person name="Nishi S."/>
            <person name="Hori S."/>
            <person name="Arai W."/>
            <person name="Tsubouchi T."/>
            <person name="Morono Y."/>
            <person name="Uchiyama I."/>
            <person name="Ito T."/>
            <person name="Fujiyama A."/>
            <person name="Inagaki F."/>
            <person name="Takami H."/>
        </authorList>
    </citation>
    <scope>NUCLEOTIDE SEQUENCE</scope>
    <source>
        <strain evidence="1">Expedition CK06-06</strain>
    </source>
</reference>
<proteinExistence type="predicted"/>
<dbReference type="EMBL" id="BARU01024343">
    <property type="protein sequence ID" value="GAH48646.1"/>
    <property type="molecule type" value="Genomic_DNA"/>
</dbReference>